<dbReference type="Proteomes" id="UP001164929">
    <property type="component" value="Chromosome 2"/>
</dbReference>
<proteinExistence type="predicted"/>
<evidence type="ECO:0000313" key="1">
    <source>
        <dbReference type="EMBL" id="KAJ7006408.1"/>
    </source>
</evidence>
<comment type="caution">
    <text evidence="1">The sequence shown here is derived from an EMBL/GenBank/DDBJ whole genome shotgun (WGS) entry which is preliminary data.</text>
</comment>
<reference evidence="1" key="1">
    <citation type="journal article" date="2023" name="Mol. Ecol. Resour.">
        <title>Chromosome-level genome assembly of a triploid poplar Populus alba 'Berolinensis'.</title>
        <authorList>
            <person name="Chen S."/>
            <person name="Yu Y."/>
            <person name="Wang X."/>
            <person name="Wang S."/>
            <person name="Zhang T."/>
            <person name="Zhou Y."/>
            <person name="He R."/>
            <person name="Meng N."/>
            <person name="Wang Y."/>
            <person name="Liu W."/>
            <person name="Liu Z."/>
            <person name="Liu J."/>
            <person name="Guo Q."/>
            <person name="Huang H."/>
            <person name="Sederoff R.R."/>
            <person name="Wang G."/>
            <person name="Qu G."/>
            <person name="Chen S."/>
        </authorList>
    </citation>
    <scope>NUCLEOTIDE SEQUENCE</scope>
    <source>
        <strain evidence="1">SC-2020</strain>
    </source>
</reference>
<gene>
    <name evidence="1" type="ORF">NC653_005681</name>
</gene>
<dbReference type="EMBL" id="JAQIZT010000002">
    <property type="protein sequence ID" value="KAJ7006408.1"/>
    <property type="molecule type" value="Genomic_DNA"/>
</dbReference>
<keyword evidence="2" id="KW-1185">Reference proteome</keyword>
<organism evidence="1 2">
    <name type="scientific">Populus alba x Populus x berolinensis</name>
    <dbReference type="NCBI Taxonomy" id="444605"/>
    <lineage>
        <taxon>Eukaryota</taxon>
        <taxon>Viridiplantae</taxon>
        <taxon>Streptophyta</taxon>
        <taxon>Embryophyta</taxon>
        <taxon>Tracheophyta</taxon>
        <taxon>Spermatophyta</taxon>
        <taxon>Magnoliopsida</taxon>
        <taxon>eudicotyledons</taxon>
        <taxon>Gunneridae</taxon>
        <taxon>Pentapetalae</taxon>
        <taxon>rosids</taxon>
        <taxon>fabids</taxon>
        <taxon>Malpighiales</taxon>
        <taxon>Salicaceae</taxon>
        <taxon>Saliceae</taxon>
        <taxon>Populus</taxon>
    </lineage>
</organism>
<name>A0AAD6RCV0_9ROSI</name>
<evidence type="ECO:0000313" key="2">
    <source>
        <dbReference type="Proteomes" id="UP001164929"/>
    </source>
</evidence>
<protein>
    <submittedName>
        <fullName evidence="1">Uncharacterized protein</fullName>
    </submittedName>
</protein>
<accession>A0AAD6RCV0</accession>
<sequence length="41" mass="4889">MEMNRSVLYWVVSTSREQYSLQRAFDGENNGDAIYFFSCHH</sequence>
<dbReference type="AlphaFoldDB" id="A0AAD6RCV0"/>